<dbReference type="InterPro" id="IPR014729">
    <property type="entry name" value="Rossmann-like_a/b/a_fold"/>
</dbReference>
<dbReference type="EMBL" id="CP002113">
    <property type="protein sequence ID" value="AEK22453.1"/>
    <property type="molecule type" value="Genomic_DNA"/>
</dbReference>
<reference evidence="3 4" key="1">
    <citation type="journal article" date="2011" name="J. Bacteriol.">
        <title>Complete genome sequence of the dog commensal and human pathogen Capnocytophaga canimorsus strain 5.</title>
        <authorList>
            <person name="Manfredi P."/>
            <person name="Pagni M."/>
            <person name="Cornelis G.R."/>
        </authorList>
    </citation>
    <scope>NUCLEOTIDE SEQUENCE [LARGE SCALE GENOMIC DNA]</scope>
    <source>
        <strain evidence="4">5</strain>
    </source>
</reference>
<name>F9YR95_CAPCC</name>
<dbReference type="InterPro" id="IPR006016">
    <property type="entry name" value="UspA"/>
</dbReference>
<dbReference type="InterPro" id="IPR006015">
    <property type="entry name" value="Universal_stress_UspA"/>
</dbReference>
<comment type="similarity">
    <text evidence="1">Belongs to the universal stress protein A family.</text>
</comment>
<dbReference type="PANTHER" id="PTHR46268">
    <property type="entry name" value="STRESS RESPONSE PROTEIN NHAX"/>
    <property type="match status" value="1"/>
</dbReference>
<gene>
    <name evidence="3" type="ordered locus">Ccan_03310</name>
</gene>
<dbReference type="PANTHER" id="PTHR46268:SF6">
    <property type="entry name" value="UNIVERSAL STRESS PROTEIN UP12"/>
    <property type="match status" value="1"/>
</dbReference>
<evidence type="ECO:0000256" key="1">
    <source>
        <dbReference type="ARBA" id="ARBA00008791"/>
    </source>
</evidence>
<dbReference type="Gene3D" id="3.40.50.620">
    <property type="entry name" value="HUPs"/>
    <property type="match status" value="2"/>
</dbReference>
<dbReference type="PRINTS" id="PR01438">
    <property type="entry name" value="UNVRSLSTRESS"/>
</dbReference>
<organism evidence="3 4">
    <name type="scientific">Capnocytophaga canimorsus (strain 5)</name>
    <dbReference type="NCBI Taxonomy" id="860228"/>
    <lineage>
        <taxon>Bacteria</taxon>
        <taxon>Pseudomonadati</taxon>
        <taxon>Bacteroidota</taxon>
        <taxon>Flavobacteriia</taxon>
        <taxon>Flavobacteriales</taxon>
        <taxon>Flavobacteriaceae</taxon>
        <taxon>Capnocytophaga</taxon>
    </lineage>
</organism>
<proteinExistence type="inferred from homology"/>
<dbReference type="HOGENOM" id="CLU_049301_2_4_10"/>
<evidence type="ECO:0000313" key="3">
    <source>
        <dbReference type="EMBL" id="AEK22453.1"/>
    </source>
</evidence>
<keyword evidence="4" id="KW-1185">Reference proteome</keyword>
<dbReference type="STRING" id="860228.Ccan_03310"/>
<dbReference type="Pfam" id="PF00582">
    <property type="entry name" value="Usp"/>
    <property type="match status" value="2"/>
</dbReference>
<dbReference type="AlphaFoldDB" id="F9YR95"/>
<feature type="domain" description="UspA" evidence="2">
    <location>
        <begin position="13"/>
        <end position="151"/>
    </location>
</feature>
<dbReference type="SUPFAM" id="SSF52402">
    <property type="entry name" value="Adenine nucleotide alpha hydrolases-like"/>
    <property type="match status" value="2"/>
</dbReference>
<sequence>MFNLFNYKNNSAMKNILVTTDFSEKSNASLRVAISLAKKHNAKVFILHVVDLPMRLATQSQIAIPEAMYFLNLSKQRFAELMKDLDSEGVEIRDIVETNVLAASVEEAIKKHHIDLVVMGSNGASGLKEIFVGSNAEKVVRNASVPVLVIKDPEEKLEVKRIVFACDFSEKFIRPFEKAIEFSKLFDAQIDLVFVNTPYQFLTTYEINERIAKFLAANESFKNYKVHVYNDIRIETGILNFVAENDIDLVCMFPSGRKGIAHFFNGSISGDLVNHATKPVLTIKL</sequence>
<dbReference type="KEGG" id="ccm:Ccan_03310"/>
<evidence type="ECO:0000259" key="2">
    <source>
        <dbReference type="Pfam" id="PF00582"/>
    </source>
</evidence>
<protein>
    <recommendedName>
        <fullName evidence="2">UspA domain-containing protein</fullName>
    </recommendedName>
</protein>
<dbReference type="CDD" id="cd00293">
    <property type="entry name" value="USP-like"/>
    <property type="match status" value="2"/>
</dbReference>
<dbReference type="Proteomes" id="UP000008895">
    <property type="component" value="Chromosome"/>
</dbReference>
<feature type="domain" description="UspA" evidence="2">
    <location>
        <begin position="159"/>
        <end position="284"/>
    </location>
</feature>
<accession>F9YR95</accession>
<dbReference type="eggNOG" id="COG0589">
    <property type="taxonomic scope" value="Bacteria"/>
</dbReference>
<evidence type="ECO:0000313" key="4">
    <source>
        <dbReference type="Proteomes" id="UP000008895"/>
    </source>
</evidence>